<dbReference type="GO" id="GO:0006310">
    <property type="term" value="P:DNA recombination"/>
    <property type="evidence" value="ECO:0007669"/>
    <property type="project" value="UniProtKB-KW"/>
</dbReference>
<evidence type="ECO:0000256" key="1">
    <source>
        <dbReference type="ARBA" id="ARBA00023172"/>
    </source>
</evidence>
<name>A0AA46UHV4_VIBPH</name>
<gene>
    <name evidence="2" type="ORF">M5598_13285</name>
</gene>
<dbReference type="GO" id="GO:0003677">
    <property type="term" value="F:DNA binding"/>
    <property type="evidence" value="ECO:0007669"/>
    <property type="project" value="InterPro"/>
</dbReference>
<reference evidence="2" key="1">
    <citation type="submission" date="2022-05" db="EMBL/GenBank/DDBJ databases">
        <title>Megaplasmid of Vibrio parahaemolyticus.</title>
        <authorList>
            <person name="Strauch E."/>
            <person name="Borowiak M."/>
        </authorList>
    </citation>
    <scope>NUCLEOTIDE SEQUENCE</scope>
    <source>
        <strain evidence="2">16-VB00198</strain>
    </source>
</reference>
<dbReference type="GO" id="GO:0015074">
    <property type="term" value="P:DNA integration"/>
    <property type="evidence" value="ECO:0007669"/>
    <property type="project" value="InterPro"/>
</dbReference>
<protein>
    <submittedName>
        <fullName evidence="2">Site-specific integrase</fullName>
    </submittedName>
</protein>
<dbReference type="Gene3D" id="1.10.443.10">
    <property type="entry name" value="Intergrase catalytic core"/>
    <property type="match status" value="1"/>
</dbReference>
<dbReference type="EMBL" id="CP097355">
    <property type="protein sequence ID" value="UYV25985.1"/>
    <property type="molecule type" value="Genomic_DNA"/>
</dbReference>
<dbReference type="Proteomes" id="UP001163036">
    <property type="component" value="Chromosome 1"/>
</dbReference>
<dbReference type="RefSeq" id="WP_045403684.1">
    <property type="nucleotide sequence ID" value="NZ_CP097355.1"/>
</dbReference>
<keyword evidence="1" id="KW-0233">DNA recombination</keyword>
<organism evidence="2 3">
    <name type="scientific">Vibrio parahaemolyticus</name>
    <dbReference type="NCBI Taxonomy" id="670"/>
    <lineage>
        <taxon>Bacteria</taxon>
        <taxon>Pseudomonadati</taxon>
        <taxon>Pseudomonadota</taxon>
        <taxon>Gammaproteobacteria</taxon>
        <taxon>Vibrionales</taxon>
        <taxon>Vibrionaceae</taxon>
        <taxon>Vibrio</taxon>
    </lineage>
</organism>
<dbReference type="SUPFAM" id="SSF56349">
    <property type="entry name" value="DNA breaking-rejoining enzymes"/>
    <property type="match status" value="1"/>
</dbReference>
<dbReference type="InterPro" id="IPR011010">
    <property type="entry name" value="DNA_brk_join_enz"/>
</dbReference>
<proteinExistence type="predicted"/>
<evidence type="ECO:0000313" key="3">
    <source>
        <dbReference type="Proteomes" id="UP001163036"/>
    </source>
</evidence>
<accession>A0AA46UHV4</accession>
<dbReference type="InterPro" id="IPR013762">
    <property type="entry name" value="Integrase-like_cat_sf"/>
</dbReference>
<dbReference type="AlphaFoldDB" id="A0AA46UHV4"/>
<evidence type="ECO:0000313" key="2">
    <source>
        <dbReference type="EMBL" id="UYV25985.1"/>
    </source>
</evidence>
<sequence length="720" mass="82529">MYSISHDHVLFEKYALPNDEAYPMPTARTVVSVKRDGSPASYFEDDVWDFNDLFNTKNETKSKYTLTFQVKMHNPKLLLEFKLRMYWLMWGGKETLLSMEGKTFRKIEQVKTIQVNSDLLLRVFANTAINAFSYISSDIVFSQIKESLRGGSEEYIARKLDSLNVLTQVNSHFPESARFHIPYQEGESARKIAKKYAAHGKGHYPTVIPVIYEQYLSRLIQDVEYVYRDFLGGRDLEADVEAEYLSLQTEHDIEQEIETLYQELIVDIEVEEKAKSSGISPQEVLDDYRDKAKDEVESIYRSKAHRGVIDAYKKDNVLLDVKAYAQSKGVTEKQAIDAFRMIEGACFGACSAFTGMRVSELTQIDGDSYKEVDIDGVKLCTMRSWTDKLEKLSREDTWACAPICEKALLILTVLNDKYRSVSGDIHLSPRFSFKGEGNGWTGDTIHRQLKDIHLNTTNLRDIFYDYSLHIDIRYVPEEMDEVFNLLNPIVHEKLRPIKTNECGELYWRFNTHSLRRTFAHFVVGHGLVSLASLKHQFKHIHLAMTAIYASHSEVLTLLGIQNPAQIKEQIQKQEIESHAEYLKDMIEHPEEQSGGFMMSMSGEPMVVGDARFNQLVEDTKGANKSTGFGTCFSGVLCSMGHLFEPSKCVGRDCENLNINKIEAESWVARRDRCVEKIEKMKEMGMFNRSSLATQLSDIRAAEKVMADHNIQFEKYRVEAL</sequence>